<reference evidence="2 3" key="1">
    <citation type="submission" date="2024-02" db="EMBL/GenBank/DDBJ databases">
        <authorList>
            <person name="Chen Y."/>
            <person name="Shah S."/>
            <person name="Dougan E. K."/>
            <person name="Thang M."/>
            <person name="Chan C."/>
        </authorList>
    </citation>
    <scope>NUCLEOTIDE SEQUENCE [LARGE SCALE GENOMIC DNA]</scope>
</reference>
<evidence type="ECO:0000313" key="3">
    <source>
        <dbReference type="Proteomes" id="UP001642484"/>
    </source>
</evidence>
<comment type="caution">
    <text evidence="2">The sequence shown here is derived from an EMBL/GenBank/DDBJ whole genome shotgun (WGS) entry which is preliminary data.</text>
</comment>
<proteinExistence type="predicted"/>
<sequence length="202" mass="22723">MPSWRRRRRASTTCVDEKHILNTKQLANLLRRTGSSGVDGSGSPEEDDQDEDGPPMIKAKTDFVRTELLRETDAGKAENDRVTQQQKDMATLLLSDWADSKSAGQGQKSPASKDGGLSSQRKRLDGRRRSRELEALLYFDGEVRPPEEPQLDDVADVQVSQEERYWQDMWHMAKATYKDAEVADAFEKELPVGPLEVDGPGY</sequence>
<protein>
    <submittedName>
        <fullName evidence="2">Uncharacterized protein</fullName>
    </submittedName>
</protein>
<evidence type="ECO:0000256" key="1">
    <source>
        <dbReference type="SAM" id="MobiDB-lite"/>
    </source>
</evidence>
<dbReference type="EMBL" id="CAXAMN010023940">
    <property type="protein sequence ID" value="CAK9082523.1"/>
    <property type="molecule type" value="Genomic_DNA"/>
</dbReference>
<evidence type="ECO:0000313" key="2">
    <source>
        <dbReference type="EMBL" id="CAK9082523.1"/>
    </source>
</evidence>
<gene>
    <name evidence="2" type="ORF">CCMP2556_LOCUS40308</name>
</gene>
<organism evidence="2 3">
    <name type="scientific">Durusdinium trenchii</name>
    <dbReference type="NCBI Taxonomy" id="1381693"/>
    <lineage>
        <taxon>Eukaryota</taxon>
        <taxon>Sar</taxon>
        <taxon>Alveolata</taxon>
        <taxon>Dinophyceae</taxon>
        <taxon>Suessiales</taxon>
        <taxon>Symbiodiniaceae</taxon>
        <taxon>Durusdinium</taxon>
    </lineage>
</organism>
<dbReference type="Proteomes" id="UP001642484">
    <property type="component" value="Unassembled WGS sequence"/>
</dbReference>
<feature type="region of interest" description="Disordered" evidence="1">
    <location>
        <begin position="28"/>
        <end position="128"/>
    </location>
</feature>
<keyword evidence="3" id="KW-1185">Reference proteome</keyword>
<accession>A0ABP0Q4S7</accession>
<feature type="compositionally biased region" description="Acidic residues" evidence="1">
    <location>
        <begin position="44"/>
        <end position="53"/>
    </location>
</feature>
<feature type="compositionally biased region" description="Basic and acidic residues" evidence="1">
    <location>
        <begin position="59"/>
        <end position="81"/>
    </location>
</feature>
<name>A0ABP0Q4S7_9DINO</name>